<keyword evidence="6" id="KW-1185">Reference proteome</keyword>
<dbReference type="PROSITE" id="PS00061">
    <property type="entry name" value="ADH_SHORT"/>
    <property type="match status" value="1"/>
</dbReference>
<reference evidence="5 6" key="1">
    <citation type="submission" date="2023-07" db="EMBL/GenBank/DDBJ databases">
        <title>Sequencing the genomes of 1000 actinobacteria strains.</title>
        <authorList>
            <person name="Klenk H.-P."/>
        </authorList>
    </citation>
    <scope>NUCLEOTIDE SEQUENCE [LARGE SCALE GENOMIC DNA]</scope>
    <source>
        <strain evidence="5 6">DSM 44388</strain>
    </source>
</reference>
<dbReference type="Pfam" id="PF00106">
    <property type="entry name" value="adh_short"/>
    <property type="match status" value="1"/>
</dbReference>
<sequence length="284" mass="30147">MSEHPVPPAPPVPSEPIARRYVGKVAFITGAARGQGRAEAVRLAAEGADIIALDICQDIPTTTYSGATPEDLAETASQVEKLDRRIVTVQADVRDFDAVRSGLQDAVAELGRLDVVIANAGMTTAARVWEIDAEHWRTTIDINLTGAFHTAKAAIPIMIEQNTGGAIVFTSSVAGLVGLPFLGDYAAAKHGVTGLSKTLANELAEYRIRVNSVHPHGVMTGLQMTEVRTYSAEYPLLAPMFMGSLPDGVSQSEDIAAAVAWLASDEARHVTGIQLPVDLGRTNR</sequence>
<evidence type="ECO:0000313" key="6">
    <source>
        <dbReference type="Proteomes" id="UP001235712"/>
    </source>
</evidence>
<keyword evidence="3" id="KW-0520">NAD</keyword>
<protein>
    <submittedName>
        <fullName evidence="5">SDR family mycofactocin-dependent oxidoreductase</fullName>
    </submittedName>
</protein>
<proteinExistence type="inferred from homology"/>
<organism evidence="5 6">
    <name type="scientific">Kineosporia succinea</name>
    <dbReference type="NCBI Taxonomy" id="84632"/>
    <lineage>
        <taxon>Bacteria</taxon>
        <taxon>Bacillati</taxon>
        <taxon>Actinomycetota</taxon>
        <taxon>Actinomycetes</taxon>
        <taxon>Kineosporiales</taxon>
        <taxon>Kineosporiaceae</taxon>
        <taxon>Kineosporia</taxon>
    </lineage>
</organism>
<evidence type="ECO:0000256" key="2">
    <source>
        <dbReference type="ARBA" id="ARBA00023002"/>
    </source>
</evidence>
<dbReference type="PRINTS" id="PR00081">
    <property type="entry name" value="GDHRDH"/>
</dbReference>
<comment type="caution">
    <text evidence="5">The sequence shown here is derived from an EMBL/GenBank/DDBJ whole genome shotgun (WGS) entry which is preliminary data.</text>
</comment>
<dbReference type="InterPro" id="IPR036291">
    <property type="entry name" value="NAD(P)-bd_dom_sf"/>
</dbReference>
<dbReference type="Proteomes" id="UP001235712">
    <property type="component" value="Unassembled WGS sequence"/>
</dbReference>
<evidence type="ECO:0000256" key="3">
    <source>
        <dbReference type="ARBA" id="ARBA00023027"/>
    </source>
</evidence>
<evidence type="ECO:0000256" key="4">
    <source>
        <dbReference type="RuleBase" id="RU000363"/>
    </source>
</evidence>
<dbReference type="NCBIfam" id="TIGR03971">
    <property type="entry name" value="SDR_subfam_1"/>
    <property type="match status" value="1"/>
</dbReference>
<dbReference type="PRINTS" id="PR00080">
    <property type="entry name" value="SDRFAMILY"/>
</dbReference>
<evidence type="ECO:0000313" key="5">
    <source>
        <dbReference type="EMBL" id="MDP9830555.1"/>
    </source>
</evidence>
<accession>A0ABT9PEZ2</accession>
<evidence type="ECO:0000256" key="1">
    <source>
        <dbReference type="ARBA" id="ARBA00006484"/>
    </source>
</evidence>
<dbReference type="Gene3D" id="3.40.50.720">
    <property type="entry name" value="NAD(P)-binding Rossmann-like Domain"/>
    <property type="match status" value="1"/>
</dbReference>
<dbReference type="InterPro" id="IPR023985">
    <property type="entry name" value="SDR_subfam_1"/>
</dbReference>
<dbReference type="RefSeq" id="WP_307249621.1">
    <property type="nucleotide sequence ID" value="NZ_JAUSQZ010000001.1"/>
</dbReference>
<dbReference type="PANTHER" id="PTHR24321:SF8">
    <property type="entry name" value="ESTRADIOL 17-BETA-DEHYDROGENASE 8-RELATED"/>
    <property type="match status" value="1"/>
</dbReference>
<gene>
    <name evidence="5" type="ORF">J2S57_006304</name>
</gene>
<dbReference type="CDD" id="cd05233">
    <property type="entry name" value="SDR_c"/>
    <property type="match status" value="1"/>
</dbReference>
<name>A0ABT9PEZ2_9ACTN</name>
<dbReference type="PANTHER" id="PTHR24321">
    <property type="entry name" value="DEHYDROGENASES, SHORT CHAIN"/>
    <property type="match status" value="1"/>
</dbReference>
<keyword evidence="2" id="KW-0560">Oxidoreductase</keyword>
<dbReference type="InterPro" id="IPR002347">
    <property type="entry name" value="SDR_fam"/>
</dbReference>
<dbReference type="NCBIfam" id="NF009467">
    <property type="entry name" value="PRK12826.1-3"/>
    <property type="match status" value="1"/>
</dbReference>
<comment type="similarity">
    <text evidence="1 4">Belongs to the short-chain dehydrogenases/reductases (SDR) family.</text>
</comment>
<dbReference type="EMBL" id="JAUSQZ010000001">
    <property type="protein sequence ID" value="MDP9830555.1"/>
    <property type="molecule type" value="Genomic_DNA"/>
</dbReference>
<dbReference type="InterPro" id="IPR020904">
    <property type="entry name" value="Sc_DH/Rdtase_CS"/>
</dbReference>
<dbReference type="SUPFAM" id="SSF51735">
    <property type="entry name" value="NAD(P)-binding Rossmann-fold domains"/>
    <property type="match status" value="1"/>
</dbReference>